<organism evidence="3 4">
    <name type="scientific">Eiseniibacteriota bacterium</name>
    <dbReference type="NCBI Taxonomy" id="2212470"/>
    <lineage>
        <taxon>Bacteria</taxon>
        <taxon>Candidatus Eiseniibacteriota</taxon>
    </lineage>
</organism>
<feature type="compositionally biased region" description="Low complexity" evidence="1">
    <location>
        <begin position="108"/>
        <end position="121"/>
    </location>
</feature>
<accession>A0A538UDY3</accession>
<evidence type="ECO:0000256" key="1">
    <source>
        <dbReference type="SAM" id="MobiDB-lite"/>
    </source>
</evidence>
<proteinExistence type="predicted"/>
<gene>
    <name evidence="3" type="ORF">E6K81_01170</name>
</gene>
<evidence type="ECO:0008006" key="5">
    <source>
        <dbReference type="Google" id="ProtNLM"/>
    </source>
</evidence>
<dbReference type="AlphaFoldDB" id="A0A538UDY3"/>
<name>A0A538UDY3_UNCEI</name>
<protein>
    <recommendedName>
        <fullName evidence="5">Porin</fullName>
    </recommendedName>
</protein>
<sequence length="420" mass="45226">MMNRRNTLLALSAALALALPVVASAQTSRVEGMALQGDYIKDYSSIFTYTSSVANVGNLVYGELGRAPVPINETADRGVGAVLGNLWDGRLGVWSIHVREQTPELGQGDASSSGATGSNASDPNTNAMESFDVMWAKKFGTKSFGLRLNRSYGKREFTGGANGAIGTEKFDDIAGATATDANFHRNVLGIGGGVGFEMSPTTNVETNFLYQSRTFSLEDTTGTVLAEEDSPTTYQFAARAMWQWQPNVMVVPVFKWYSYDLSTKAGAVVVQNTLKGWQVGAAGNWALGSNDLFVLGVTFARNTFEVGNQATVFTETFAPQVFAALETHLNSWLTVRFGANKGAWYTFEDKDNTVPNSTKITGNDGTAANTFNMNLGAGVKFGNLQIDAILNDNFPHNLPHFISGNTTGNIFPKVTATYPW</sequence>
<comment type="caution">
    <text evidence="3">The sequence shown here is derived from an EMBL/GenBank/DDBJ whole genome shotgun (WGS) entry which is preliminary data.</text>
</comment>
<dbReference type="EMBL" id="VBPB01000012">
    <property type="protein sequence ID" value="TMQ74125.1"/>
    <property type="molecule type" value="Genomic_DNA"/>
</dbReference>
<dbReference type="Proteomes" id="UP000319771">
    <property type="component" value="Unassembled WGS sequence"/>
</dbReference>
<feature type="signal peptide" evidence="2">
    <location>
        <begin position="1"/>
        <end position="25"/>
    </location>
</feature>
<evidence type="ECO:0000313" key="4">
    <source>
        <dbReference type="Proteomes" id="UP000319771"/>
    </source>
</evidence>
<reference evidence="3 4" key="1">
    <citation type="journal article" date="2019" name="Nat. Microbiol.">
        <title>Mediterranean grassland soil C-N compound turnover is dependent on rainfall and depth, and is mediated by genomically divergent microorganisms.</title>
        <authorList>
            <person name="Diamond S."/>
            <person name="Andeer P.F."/>
            <person name="Li Z."/>
            <person name="Crits-Christoph A."/>
            <person name="Burstein D."/>
            <person name="Anantharaman K."/>
            <person name="Lane K.R."/>
            <person name="Thomas B.C."/>
            <person name="Pan C."/>
            <person name="Northen T.R."/>
            <person name="Banfield J.F."/>
        </authorList>
    </citation>
    <scope>NUCLEOTIDE SEQUENCE [LARGE SCALE GENOMIC DNA]</scope>
    <source>
        <strain evidence="3">WS_11</strain>
    </source>
</reference>
<keyword evidence="2" id="KW-0732">Signal</keyword>
<evidence type="ECO:0000313" key="3">
    <source>
        <dbReference type="EMBL" id="TMQ74125.1"/>
    </source>
</evidence>
<feature type="chain" id="PRO_5021850217" description="Porin" evidence="2">
    <location>
        <begin position="26"/>
        <end position="420"/>
    </location>
</feature>
<evidence type="ECO:0000256" key="2">
    <source>
        <dbReference type="SAM" id="SignalP"/>
    </source>
</evidence>
<feature type="region of interest" description="Disordered" evidence="1">
    <location>
        <begin position="104"/>
        <end position="124"/>
    </location>
</feature>